<name>A0ABQ5FAT8_9ASTR</name>
<comment type="caution">
    <text evidence="1">The sequence shown here is derived from an EMBL/GenBank/DDBJ whole genome shotgun (WGS) entry which is preliminary data.</text>
</comment>
<evidence type="ECO:0000313" key="2">
    <source>
        <dbReference type="Proteomes" id="UP001151760"/>
    </source>
</evidence>
<organism evidence="1 2">
    <name type="scientific">Tanacetum coccineum</name>
    <dbReference type="NCBI Taxonomy" id="301880"/>
    <lineage>
        <taxon>Eukaryota</taxon>
        <taxon>Viridiplantae</taxon>
        <taxon>Streptophyta</taxon>
        <taxon>Embryophyta</taxon>
        <taxon>Tracheophyta</taxon>
        <taxon>Spermatophyta</taxon>
        <taxon>Magnoliopsida</taxon>
        <taxon>eudicotyledons</taxon>
        <taxon>Gunneridae</taxon>
        <taxon>Pentapetalae</taxon>
        <taxon>asterids</taxon>
        <taxon>campanulids</taxon>
        <taxon>Asterales</taxon>
        <taxon>Asteraceae</taxon>
        <taxon>Asteroideae</taxon>
        <taxon>Anthemideae</taxon>
        <taxon>Anthemidinae</taxon>
        <taxon>Tanacetum</taxon>
    </lineage>
</organism>
<dbReference type="Proteomes" id="UP001151760">
    <property type="component" value="Unassembled WGS sequence"/>
</dbReference>
<dbReference type="EMBL" id="BQNB010017192">
    <property type="protein sequence ID" value="GJT60347.1"/>
    <property type="molecule type" value="Genomic_DNA"/>
</dbReference>
<keyword evidence="2" id="KW-1185">Reference proteome</keyword>
<reference evidence="1" key="2">
    <citation type="submission" date="2022-01" db="EMBL/GenBank/DDBJ databases">
        <authorList>
            <person name="Yamashiro T."/>
            <person name="Shiraishi A."/>
            <person name="Satake H."/>
            <person name="Nakayama K."/>
        </authorList>
    </citation>
    <scope>NUCLEOTIDE SEQUENCE</scope>
</reference>
<protein>
    <submittedName>
        <fullName evidence="1">Uncharacterized protein</fullName>
    </submittedName>
</protein>
<sequence>MGDENPIRTLKITPNLDMEKATRNTMSSYRENNVVPLRLTPSVGAKGPAKLATIILMFHTQGESLSEAWTRFKDLLQKVPCHSIDLWLQVQIFYDHVTPVIRGTLTIGLVASFADRMAKNPPGGIIRGTSTYMTTNVGTTQGIFAKPVMEISLPQMSRSHPTRPALYRALENQVPMLDGSSFAFFFCLMQPTQVNQNHYLISRFV</sequence>
<accession>A0ABQ5FAT8</accession>
<proteinExistence type="predicted"/>
<evidence type="ECO:0000313" key="1">
    <source>
        <dbReference type="EMBL" id="GJT60347.1"/>
    </source>
</evidence>
<gene>
    <name evidence="1" type="ORF">Tco_1003880</name>
</gene>
<reference evidence="1" key="1">
    <citation type="journal article" date="2022" name="Int. J. Mol. Sci.">
        <title>Draft Genome of Tanacetum Coccineum: Genomic Comparison of Closely Related Tanacetum-Family Plants.</title>
        <authorList>
            <person name="Yamashiro T."/>
            <person name="Shiraishi A."/>
            <person name="Nakayama K."/>
            <person name="Satake H."/>
        </authorList>
    </citation>
    <scope>NUCLEOTIDE SEQUENCE</scope>
</reference>